<dbReference type="GO" id="GO:0016853">
    <property type="term" value="F:isomerase activity"/>
    <property type="evidence" value="ECO:0007669"/>
    <property type="project" value="UniProtKB-KW"/>
</dbReference>
<evidence type="ECO:0000313" key="1">
    <source>
        <dbReference type="EMBL" id="VTR42109.1"/>
    </source>
</evidence>
<reference evidence="1 2" key="1">
    <citation type="submission" date="2019-05" db="EMBL/GenBank/DDBJ databases">
        <authorList>
            <consortium name="Pathogen Informatics"/>
        </authorList>
    </citation>
    <scope>NUCLEOTIDE SEQUENCE [LARGE SCALE GENOMIC DNA]</scope>
    <source>
        <strain evidence="1 2">NCTC11429</strain>
    </source>
</reference>
<sequence>MTIVAGILMVSSVYGQTGRLEWHRSIDLPARQNGKAHIGLAGPIAGLAKDFLLIGGGANFPDLPPWEGGKKKIQKDVYIYAKDSAGLSLIGQDSLPDAVAYSASLSVANGLCVIGGENTEGKTNACRLIRYDVSNRKIETFVYPQLPFSLSNMGAVCLGNKLLVAGGERHDGVSDQVLQLDLEDLGSGWKKVGTLPYPVSHLQLLVDDMHHLYVVGGRKGNRSAASTLYQGLLKSVDGGQRWLELTDIPFKAAAGTACVLPDHGLWLFSADRGTTFRRVETILSEAEKEPDTEKKQELIRAKNMLQANHPGFGREIWRYDLKSGRWSRAGDLPSNGPVTTTAVLWGDMLVLPSGEIKAGVRSAQILLATFFKK</sequence>
<dbReference type="KEGG" id="stha:NCTC11429_02641"/>
<accession>A0A4U9VAB4</accession>
<evidence type="ECO:0000313" key="2">
    <source>
        <dbReference type="Proteomes" id="UP000308196"/>
    </source>
</evidence>
<organism evidence="1 2">
    <name type="scientific">Sphingobacterium thalpophilum</name>
    <dbReference type="NCBI Taxonomy" id="259"/>
    <lineage>
        <taxon>Bacteria</taxon>
        <taxon>Pseudomonadati</taxon>
        <taxon>Bacteroidota</taxon>
        <taxon>Sphingobacteriia</taxon>
        <taxon>Sphingobacteriales</taxon>
        <taxon>Sphingobacteriaceae</taxon>
        <taxon>Sphingobacterium</taxon>
    </lineage>
</organism>
<dbReference type="InterPro" id="IPR015915">
    <property type="entry name" value="Kelch-typ_b-propeller"/>
</dbReference>
<dbReference type="EC" id="5.1.3.24" evidence="1"/>
<gene>
    <name evidence="1" type="primary">nanM_1</name>
    <name evidence="1" type="ORF">NCTC11429_02641</name>
</gene>
<name>A0A4U9VAB4_9SPHI</name>
<dbReference type="Proteomes" id="UP000308196">
    <property type="component" value="Chromosome"/>
</dbReference>
<proteinExistence type="predicted"/>
<dbReference type="AlphaFoldDB" id="A0A4U9VAB4"/>
<dbReference type="Pfam" id="PF24996">
    <property type="entry name" value="NANM"/>
    <property type="match status" value="2"/>
</dbReference>
<dbReference type="InterPro" id="IPR056734">
    <property type="entry name" value="NANM"/>
</dbReference>
<dbReference type="SUPFAM" id="SSF117281">
    <property type="entry name" value="Kelch motif"/>
    <property type="match status" value="1"/>
</dbReference>
<dbReference type="EMBL" id="LR590484">
    <property type="protein sequence ID" value="VTR42109.1"/>
    <property type="molecule type" value="Genomic_DNA"/>
</dbReference>
<dbReference type="STRING" id="1123265.GCA_000686625_02189"/>
<protein>
    <submittedName>
        <fullName evidence="1">N-acetylneuraminate epimerase</fullName>
        <ecNumber evidence="1">5.1.3.24</ecNumber>
    </submittedName>
</protein>
<dbReference type="Gene3D" id="2.120.10.80">
    <property type="entry name" value="Kelch-type beta propeller"/>
    <property type="match status" value="1"/>
</dbReference>
<keyword evidence="1" id="KW-0413">Isomerase</keyword>